<dbReference type="PANTHER" id="PTHR10668">
    <property type="entry name" value="PHYTOENE DEHYDROGENASE"/>
    <property type="match status" value="1"/>
</dbReference>
<keyword evidence="2" id="KW-1185">Reference proteome</keyword>
<dbReference type="PANTHER" id="PTHR10668:SF105">
    <property type="entry name" value="DEHYDROGENASE-RELATED"/>
    <property type="match status" value="1"/>
</dbReference>
<sequence>MAVPEVDAIVIGSGPNGLVAANLLADAGWDVLVLEAEDTPGGSVRTAEITAPGFHNDLFSSCYPFGVASPILAGLDLARHGLRWRHAPHPLAHVLPDQRGVRLGATLADTAASVSTFAAADGDAWLAEYELWQRVRDSLIDAILRPFPPVRPALALGRALGAADGLRFARLGLSSVRGFTGERFAGEGARVLFAGNAMHTDLSPDGAGSAVFGWLLSMLAQEVGFPVPAGGAGALTAALVARLAERGGGVHCGRRVARVLTARGIAVGVEDVTGERYRARKAVLADVHPIPLYRDLVGLDRLPARLVRDLSHFTYDDATVKINWALSGPIPWLTPEAHGAAVVHLGADLNGISRFATDLACGTEPVHPFVLLGQMTTADPSRSPAGTEAVWAYFHVPRGLDWTPDRLHRYTDLAESLLERHAPGFRSMILGRAVQSPPDLQGRNASLVEGGVSAGTTALSQQLVFRPLPGLGRADTPIDRLYLAGAGAHPGGAVHGGPGANAARAALARNGITGEVYATMIGGLHRMIYR</sequence>
<organism evidence="1 2">
    <name type="scientific">Crossiella cryophila</name>
    <dbReference type="NCBI Taxonomy" id="43355"/>
    <lineage>
        <taxon>Bacteria</taxon>
        <taxon>Bacillati</taxon>
        <taxon>Actinomycetota</taxon>
        <taxon>Actinomycetes</taxon>
        <taxon>Pseudonocardiales</taxon>
        <taxon>Pseudonocardiaceae</taxon>
        <taxon>Crossiella</taxon>
    </lineage>
</organism>
<reference evidence="1 2" key="1">
    <citation type="submission" date="2020-08" db="EMBL/GenBank/DDBJ databases">
        <title>Sequencing the genomes of 1000 actinobacteria strains.</title>
        <authorList>
            <person name="Klenk H.-P."/>
        </authorList>
    </citation>
    <scope>NUCLEOTIDE SEQUENCE [LARGE SCALE GENOMIC DNA]</scope>
    <source>
        <strain evidence="1 2">DSM 44230</strain>
    </source>
</reference>
<dbReference type="Gene3D" id="3.50.50.60">
    <property type="entry name" value="FAD/NAD(P)-binding domain"/>
    <property type="match status" value="2"/>
</dbReference>
<dbReference type="InterPro" id="IPR036188">
    <property type="entry name" value="FAD/NAD-bd_sf"/>
</dbReference>
<name>A0A7W7CBA2_9PSEU</name>
<dbReference type="Pfam" id="PF13450">
    <property type="entry name" value="NAD_binding_8"/>
    <property type="match status" value="1"/>
</dbReference>
<dbReference type="Proteomes" id="UP000533598">
    <property type="component" value="Unassembled WGS sequence"/>
</dbReference>
<dbReference type="EMBL" id="JACHMH010000001">
    <property type="protein sequence ID" value="MBB4677953.1"/>
    <property type="molecule type" value="Genomic_DNA"/>
</dbReference>
<protein>
    <submittedName>
        <fullName evidence="1">Phytoene dehydrogenase-like protein</fullName>
    </submittedName>
</protein>
<dbReference type="SUPFAM" id="SSF51905">
    <property type="entry name" value="FAD/NAD(P)-binding domain"/>
    <property type="match status" value="1"/>
</dbReference>
<accession>A0A7W7CBA2</accession>
<dbReference type="AlphaFoldDB" id="A0A7W7CBA2"/>
<evidence type="ECO:0000313" key="2">
    <source>
        <dbReference type="Proteomes" id="UP000533598"/>
    </source>
</evidence>
<proteinExistence type="predicted"/>
<evidence type="ECO:0000313" key="1">
    <source>
        <dbReference type="EMBL" id="MBB4677953.1"/>
    </source>
</evidence>
<gene>
    <name evidence="1" type="ORF">HNR67_004071</name>
</gene>
<comment type="caution">
    <text evidence="1">The sequence shown here is derived from an EMBL/GenBank/DDBJ whole genome shotgun (WGS) entry which is preliminary data.</text>
</comment>
<dbReference type="RefSeq" id="WP_185003835.1">
    <property type="nucleotide sequence ID" value="NZ_BAAAUI010000027.1"/>
</dbReference>